<dbReference type="InterPro" id="IPR036097">
    <property type="entry name" value="HisK_dim/P_sf"/>
</dbReference>
<evidence type="ECO:0000256" key="11">
    <source>
        <dbReference type="ARBA" id="ARBA00022989"/>
    </source>
</evidence>
<keyword evidence="12" id="KW-0902">Two-component regulatory system</keyword>
<dbReference type="CDD" id="cd06225">
    <property type="entry name" value="HAMP"/>
    <property type="match status" value="1"/>
</dbReference>
<dbReference type="KEGG" id="nva:G3M78_08780"/>
<dbReference type="Gene3D" id="3.30.450.20">
    <property type="entry name" value="PAS domain"/>
    <property type="match status" value="1"/>
</dbReference>
<accession>A0A7T0G3J6</accession>
<feature type="transmembrane region" description="Helical" evidence="15">
    <location>
        <begin position="57"/>
        <end position="78"/>
    </location>
</feature>
<dbReference type="PANTHER" id="PTHR43065:SF42">
    <property type="entry name" value="TWO-COMPONENT SENSOR PPRA"/>
    <property type="match status" value="1"/>
</dbReference>
<dbReference type="PROSITE" id="PS50109">
    <property type="entry name" value="HIS_KIN"/>
    <property type="match status" value="1"/>
</dbReference>
<dbReference type="InterPro" id="IPR003594">
    <property type="entry name" value="HATPase_dom"/>
</dbReference>
<feature type="domain" description="HAMP" evidence="18">
    <location>
        <begin position="333"/>
        <end position="385"/>
    </location>
</feature>
<dbReference type="SUPFAM" id="SSF55874">
    <property type="entry name" value="ATPase domain of HSP90 chaperone/DNA topoisomerase II/histidine kinase"/>
    <property type="match status" value="1"/>
</dbReference>
<gene>
    <name evidence="19" type="ORF">G3M78_08780</name>
</gene>
<feature type="transmembrane region" description="Helical" evidence="15">
    <location>
        <begin position="27"/>
        <end position="45"/>
    </location>
</feature>
<evidence type="ECO:0000256" key="9">
    <source>
        <dbReference type="ARBA" id="ARBA00022777"/>
    </source>
</evidence>
<evidence type="ECO:0000256" key="2">
    <source>
        <dbReference type="ARBA" id="ARBA00004651"/>
    </source>
</evidence>
<dbReference type="SUPFAM" id="SSF47384">
    <property type="entry name" value="Homodimeric domain of signal transducing histidine kinase"/>
    <property type="match status" value="1"/>
</dbReference>
<evidence type="ECO:0000256" key="10">
    <source>
        <dbReference type="ARBA" id="ARBA00022840"/>
    </source>
</evidence>
<evidence type="ECO:0000256" key="15">
    <source>
        <dbReference type="SAM" id="Phobius"/>
    </source>
</evidence>
<evidence type="ECO:0000256" key="6">
    <source>
        <dbReference type="ARBA" id="ARBA00022679"/>
    </source>
</evidence>
<keyword evidence="14" id="KW-0175">Coiled coil</keyword>
<dbReference type="SMART" id="SM00387">
    <property type="entry name" value="HATPase_c"/>
    <property type="match status" value="1"/>
</dbReference>
<sequence length="767" mass="87018">MSSKLSTSNSPTLEEPASKRRRARRTLLIILALLTGLTTLEIYFLQKDVNAPISNNIAVLALFNIILILLFLMIVLIVRNLVKLYNERKSKTLGSRFRTKLIIAFLVLALVPSTLLFFVASKLFSYSVGSWFNIQVEETLHASMEIAREHYSYLEKNALSKTRKIERFINTNRLYPIEKRNELHSLIAQKMSEYDLGAIVVFDSAPKIVDSEIHSSLSSSKIIAQLKDIILNFGKEDSNLEFQSTTLGNYLAIALPLTQQGENGLRTWGYIVTLSPFSRAAHSKISSIQNTYEDYKRQSFLKLPVTANYYTTFLMITLLILFSAIWLGIYIARGITVPIQQLAEGTRKIAEGDLNFKIDVQVTDEIGILVESFNNMTDELNESREKVEQINEELKAGNIELESRRSYIASILENIGAGVVSIDKRGRITTFNKAAEQILKVSMQEVLGTRYKETLSPAFRLPVRKMIKAMNGQQKEFWEEQVDLRVGENSLSLLVNIQALKNPGWQYMGIVIVFEDLTQMIKSQKIAAWKEVAQGIAHEIKNPLTPIQLNTQRLRKKFYEDKKGFNEVFEESISIIAQEVEGMKELLNEFLRFSRMPTPQPKPTSLHKLIEDVAAMYSGHERLVKFRKNFDPNITLMQLDAEQMRRVFINLFDNALDAVDEDGEIHITTRMTRKPDKVRIEFSDNGGGIAPQDRDKLFIPHFTTKNRGTGLGLAIVNRIIADHNGIIQVQDNHPKGTLFLIELPMVVTVKASAANESAFSKTTSLPF</sequence>
<evidence type="ECO:0000256" key="3">
    <source>
        <dbReference type="ARBA" id="ARBA00012438"/>
    </source>
</evidence>
<evidence type="ECO:0000256" key="4">
    <source>
        <dbReference type="ARBA" id="ARBA00022475"/>
    </source>
</evidence>
<keyword evidence="13 15" id="KW-0472">Membrane</keyword>
<evidence type="ECO:0000259" key="18">
    <source>
        <dbReference type="PROSITE" id="PS50885"/>
    </source>
</evidence>
<keyword evidence="11 15" id="KW-1133">Transmembrane helix</keyword>
<keyword evidence="6" id="KW-0808">Transferase</keyword>
<dbReference type="CDD" id="cd00130">
    <property type="entry name" value="PAS"/>
    <property type="match status" value="1"/>
</dbReference>
<dbReference type="InterPro" id="IPR017232">
    <property type="entry name" value="NtrY"/>
</dbReference>
<evidence type="ECO:0000256" key="1">
    <source>
        <dbReference type="ARBA" id="ARBA00000085"/>
    </source>
</evidence>
<dbReference type="EC" id="2.7.13.3" evidence="3"/>
<dbReference type="InterPro" id="IPR000014">
    <property type="entry name" value="PAS"/>
</dbReference>
<dbReference type="InterPro" id="IPR003660">
    <property type="entry name" value="HAMP_dom"/>
</dbReference>
<dbReference type="InterPro" id="IPR004358">
    <property type="entry name" value="Sig_transdc_His_kin-like_C"/>
</dbReference>
<dbReference type="SUPFAM" id="SSF55785">
    <property type="entry name" value="PYP-like sensor domain (PAS domain)"/>
    <property type="match status" value="1"/>
</dbReference>
<evidence type="ECO:0000313" key="20">
    <source>
        <dbReference type="Proteomes" id="UP000594464"/>
    </source>
</evidence>
<dbReference type="InterPro" id="IPR036890">
    <property type="entry name" value="HATPase_C_sf"/>
</dbReference>
<organism evidence="19 20">
    <name type="scientific">Candidatus Nitrohelix vancouverensis</name>
    <dbReference type="NCBI Taxonomy" id="2705534"/>
    <lineage>
        <taxon>Bacteria</taxon>
        <taxon>Pseudomonadati</taxon>
        <taxon>Nitrospinota/Tectimicrobiota group</taxon>
        <taxon>Nitrospinota</taxon>
        <taxon>Nitrospinia</taxon>
        <taxon>Nitrospinales</taxon>
        <taxon>Nitrospinaceae</taxon>
        <taxon>Candidatus Nitrohelix</taxon>
    </lineage>
</organism>
<evidence type="ECO:0000259" key="17">
    <source>
        <dbReference type="PROSITE" id="PS50112"/>
    </source>
</evidence>
<dbReference type="Gene3D" id="1.10.287.130">
    <property type="match status" value="1"/>
</dbReference>
<keyword evidence="10" id="KW-0067">ATP-binding</keyword>
<evidence type="ECO:0000256" key="13">
    <source>
        <dbReference type="ARBA" id="ARBA00023136"/>
    </source>
</evidence>
<keyword evidence="7 15" id="KW-0812">Transmembrane</keyword>
<evidence type="ECO:0000256" key="5">
    <source>
        <dbReference type="ARBA" id="ARBA00022553"/>
    </source>
</evidence>
<reference evidence="20" key="1">
    <citation type="submission" date="2020-02" db="EMBL/GenBank/DDBJ databases">
        <title>Genomic and physiological characterization of two novel Nitrospinaceae genera.</title>
        <authorList>
            <person name="Mueller A.J."/>
            <person name="Jung M.-Y."/>
            <person name="Strachan C.R."/>
            <person name="Herbold C.W."/>
            <person name="Kirkegaard R.H."/>
            <person name="Daims H."/>
        </authorList>
    </citation>
    <scope>NUCLEOTIDE SEQUENCE [LARGE SCALE GENOMIC DNA]</scope>
</reference>
<dbReference type="Gene3D" id="6.10.340.10">
    <property type="match status" value="1"/>
</dbReference>
<name>A0A7T0G3J6_9BACT</name>
<evidence type="ECO:0000256" key="7">
    <source>
        <dbReference type="ARBA" id="ARBA00022692"/>
    </source>
</evidence>
<dbReference type="SMART" id="SM00388">
    <property type="entry name" value="HisKA"/>
    <property type="match status" value="1"/>
</dbReference>
<dbReference type="InterPro" id="IPR035965">
    <property type="entry name" value="PAS-like_dom_sf"/>
</dbReference>
<feature type="transmembrane region" description="Helical" evidence="15">
    <location>
        <begin position="309"/>
        <end position="332"/>
    </location>
</feature>
<dbReference type="PANTHER" id="PTHR43065">
    <property type="entry name" value="SENSOR HISTIDINE KINASE"/>
    <property type="match status" value="1"/>
</dbReference>
<dbReference type="InterPro" id="IPR003661">
    <property type="entry name" value="HisK_dim/P_dom"/>
</dbReference>
<dbReference type="Pfam" id="PF00672">
    <property type="entry name" value="HAMP"/>
    <property type="match status" value="1"/>
</dbReference>
<dbReference type="SMART" id="SM00304">
    <property type="entry name" value="HAMP"/>
    <property type="match status" value="1"/>
</dbReference>
<evidence type="ECO:0000256" key="14">
    <source>
        <dbReference type="SAM" id="Coils"/>
    </source>
</evidence>
<evidence type="ECO:0000256" key="12">
    <source>
        <dbReference type="ARBA" id="ARBA00023012"/>
    </source>
</evidence>
<dbReference type="InterPro" id="IPR005467">
    <property type="entry name" value="His_kinase_dom"/>
</dbReference>
<keyword evidence="4" id="KW-1003">Cell membrane</keyword>
<dbReference type="CDD" id="cd00082">
    <property type="entry name" value="HisKA"/>
    <property type="match status" value="1"/>
</dbReference>
<dbReference type="SMART" id="SM00091">
    <property type="entry name" value="PAS"/>
    <property type="match status" value="1"/>
</dbReference>
<feature type="coiled-coil region" evidence="14">
    <location>
        <begin position="373"/>
        <end position="404"/>
    </location>
</feature>
<dbReference type="PROSITE" id="PS50112">
    <property type="entry name" value="PAS"/>
    <property type="match status" value="1"/>
</dbReference>
<comment type="catalytic activity">
    <reaction evidence="1">
        <text>ATP + protein L-histidine = ADP + protein N-phospho-L-histidine.</text>
        <dbReference type="EC" id="2.7.13.3"/>
    </reaction>
</comment>
<dbReference type="GO" id="GO:0000155">
    <property type="term" value="F:phosphorelay sensor kinase activity"/>
    <property type="evidence" value="ECO:0007669"/>
    <property type="project" value="InterPro"/>
</dbReference>
<dbReference type="SUPFAM" id="SSF158472">
    <property type="entry name" value="HAMP domain-like"/>
    <property type="match status" value="1"/>
</dbReference>
<dbReference type="InterPro" id="IPR045671">
    <property type="entry name" value="NtrY-like_N"/>
</dbReference>
<dbReference type="EMBL" id="CP048620">
    <property type="protein sequence ID" value="QPJ65480.1"/>
    <property type="molecule type" value="Genomic_DNA"/>
</dbReference>
<feature type="domain" description="PAS" evidence="17">
    <location>
        <begin position="404"/>
        <end position="474"/>
    </location>
</feature>
<feature type="domain" description="Histidine kinase" evidence="16">
    <location>
        <begin position="535"/>
        <end position="747"/>
    </location>
</feature>
<dbReference type="NCBIfam" id="TIGR00229">
    <property type="entry name" value="sensory_box"/>
    <property type="match status" value="1"/>
</dbReference>
<dbReference type="PIRSF" id="PIRSF037532">
    <property type="entry name" value="STHK_NtrY"/>
    <property type="match status" value="1"/>
</dbReference>
<evidence type="ECO:0000256" key="8">
    <source>
        <dbReference type="ARBA" id="ARBA00022741"/>
    </source>
</evidence>
<proteinExistence type="predicted"/>
<dbReference type="GO" id="GO:0005524">
    <property type="term" value="F:ATP binding"/>
    <property type="evidence" value="ECO:0007669"/>
    <property type="project" value="UniProtKB-KW"/>
</dbReference>
<dbReference type="Pfam" id="PF13426">
    <property type="entry name" value="PAS_9"/>
    <property type="match status" value="1"/>
</dbReference>
<dbReference type="CDD" id="cd00075">
    <property type="entry name" value="HATPase"/>
    <property type="match status" value="1"/>
</dbReference>
<dbReference type="AlphaFoldDB" id="A0A7T0G3J6"/>
<dbReference type="PROSITE" id="PS50885">
    <property type="entry name" value="HAMP"/>
    <property type="match status" value="1"/>
</dbReference>
<comment type="subcellular location">
    <subcellularLocation>
        <location evidence="2">Cell membrane</location>
        <topology evidence="2">Multi-pass membrane protein</topology>
    </subcellularLocation>
</comment>
<protein>
    <recommendedName>
        <fullName evidence="3">histidine kinase</fullName>
        <ecNumber evidence="3">2.7.13.3</ecNumber>
    </recommendedName>
</protein>
<dbReference type="Pfam" id="PF19312">
    <property type="entry name" value="NtrY_N"/>
    <property type="match status" value="1"/>
</dbReference>
<dbReference type="Pfam" id="PF02518">
    <property type="entry name" value="HATPase_c"/>
    <property type="match status" value="1"/>
</dbReference>
<feature type="transmembrane region" description="Helical" evidence="15">
    <location>
        <begin position="99"/>
        <end position="120"/>
    </location>
</feature>
<keyword evidence="5" id="KW-0597">Phosphoprotein</keyword>
<keyword evidence="8" id="KW-0547">Nucleotide-binding</keyword>
<dbReference type="Gene3D" id="3.30.565.10">
    <property type="entry name" value="Histidine kinase-like ATPase, C-terminal domain"/>
    <property type="match status" value="1"/>
</dbReference>
<dbReference type="Proteomes" id="UP000594464">
    <property type="component" value="Chromosome"/>
</dbReference>
<dbReference type="Pfam" id="PF00512">
    <property type="entry name" value="HisKA"/>
    <property type="match status" value="1"/>
</dbReference>
<dbReference type="GO" id="GO:0005886">
    <property type="term" value="C:plasma membrane"/>
    <property type="evidence" value="ECO:0007669"/>
    <property type="project" value="UniProtKB-SubCell"/>
</dbReference>
<evidence type="ECO:0000259" key="16">
    <source>
        <dbReference type="PROSITE" id="PS50109"/>
    </source>
</evidence>
<evidence type="ECO:0000313" key="19">
    <source>
        <dbReference type="EMBL" id="QPJ65480.1"/>
    </source>
</evidence>
<keyword evidence="9" id="KW-0418">Kinase</keyword>
<dbReference type="PRINTS" id="PR00344">
    <property type="entry name" value="BCTRLSENSOR"/>
</dbReference>